<accession>A0A0J1EEJ5</accession>
<dbReference type="GO" id="GO:0016787">
    <property type="term" value="F:hydrolase activity"/>
    <property type="evidence" value="ECO:0007669"/>
    <property type="project" value="UniProtKB-KW"/>
</dbReference>
<keyword evidence="1" id="KW-0732">Signal</keyword>
<dbReference type="InterPro" id="IPR010496">
    <property type="entry name" value="AL/BT2_dom"/>
</dbReference>
<evidence type="ECO:0000313" key="4">
    <source>
        <dbReference type="Proteomes" id="UP000036367"/>
    </source>
</evidence>
<feature type="signal peptide" evidence="1">
    <location>
        <begin position="1"/>
        <end position="27"/>
    </location>
</feature>
<reference evidence="3" key="1">
    <citation type="submission" date="2015-05" db="EMBL/GenBank/DDBJ databases">
        <title>Permanent draft genome of Rhodopirellula islandicus K833.</title>
        <authorList>
            <person name="Kizina J."/>
            <person name="Richter M."/>
            <person name="Glockner F.O."/>
            <person name="Harder J."/>
        </authorList>
    </citation>
    <scope>NUCLEOTIDE SEQUENCE [LARGE SCALE GENOMIC DNA]</scope>
    <source>
        <strain evidence="3">K833</strain>
    </source>
</reference>
<organism evidence="3 4">
    <name type="scientific">Rhodopirellula islandica</name>
    <dbReference type="NCBI Taxonomy" id="595434"/>
    <lineage>
        <taxon>Bacteria</taxon>
        <taxon>Pseudomonadati</taxon>
        <taxon>Planctomycetota</taxon>
        <taxon>Planctomycetia</taxon>
        <taxon>Pirellulales</taxon>
        <taxon>Pirellulaceae</taxon>
        <taxon>Rhodopirellula</taxon>
    </lineage>
</organism>
<dbReference type="Gene3D" id="2.60.120.560">
    <property type="entry name" value="Exo-inulinase, domain 1"/>
    <property type="match status" value="1"/>
</dbReference>
<name>A0A0J1EEJ5_RHOIS</name>
<dbReference type="OrthoDB" id="242352at2"/>
<dbReference type="Pfam" id="PF06439">
    <property type="entry name" value="3keto-disac_hyd"/>
    <property type="match status" value="1"/>
</dbReference>
<feature type="domain" description="3-keto-alpha-glucoside-1,2-lyase/3-keto-2-hydroxy-glucal hydratase" evidence="2">
    <location>
        <begin position="40"/>
        <end position="226"/>
    </location>
</feature>
<protein>
    <submittedName>
        <fullName evidence="3">Secreted glycosyl hydrolase</fullName>
    </submittedName>
</protein>
<evidence type="ECO:0000256" key="1">
    <source>
        <dbReference type="SAM" id="SignalP"/>
    </source>
</evidence>
<sequence length="230" mass="25868">MFRPRLLILSAVAALFSALSVTSIAMADDAPQKPTADETGFVSLFDGESLDGWKKSTENPDSWKVVDGMLVCEGERCHLFYTGELAPLKNFHFQADVKLMPGSNAGIYFHTKYQATDWPKHGYECQVNVSHKDPKKTSSLYGVENVDAETLAANGIRDNEWYTQEIIVRGKHIELKVNGKTLVDYTEPSEQEAFSDRFERRLGEGTFALQAHDPQSKAYFKNLRVKPLDE</sequence>
<feature type="chain" id="PRO_5005250273" evidence="1">
    <location>
        <begin position="28"/>
        <end position="230"/>
    </location>
</feature>
<proteinExistence type="predicted"/>
<dbReference type="AlphaFoldDB" id="A0A0J1EEJ5"/>
<evidence type="ECO:0000259" key="2">
    <source>
        <dbReference type="Pfam" id="PF06439"/>
    </source>
</evidence>
<keyword evidence="3" id="KW-0378">Hydrolase</keyword>
<dbReference type="Proteomes" id="UP000036367">
    <property type="component" value="Unassembled WGS sequence"/>
</dbReference>
<dbReference type="STRING" id="595434.RISK_004311"/>
<dbReference type="EMBL" id="LECT01000031">
    <property type="protein sequence ID" value="KLU03904.1"/>
    <property type="molecule type" value="Genomic_DNA"/>
</dbReference>
<keyword evidence="4" id="KW-1185">Reference proteome</keyword>
<dbReference type="RefSeq" id="WP_047815559.1">
    <property type="nucleotide sequence ID" value="NZ_LECT01000031.1"/>
</dbReference>
<gene>
    <name evidence="3" type="ORF">RISK_004311</name>
</gene>
<comment type="caution">
    <text evidence="3">The sequence shown here is derived from an EMBL/GenBank/DDBJ whole genome shotgun (WGS) entry which is preliminary data.</text>
</comment>
<evidence type="ECO:0000313" key="3">
    <source>
        <dbReference type="EMBL" id="KLU03904.1"/>
    </source>
</evidence>
<dbReference type="PATRIC" id="fig|595434.4.peg.4089"/>